<dbReference type="PANTHER" id="PTHR46572">
    <property type="entry name" value="RHO1 GDP-GTP EXCHANGE PROTEIN 1-RELATED"/>
    <property type="match status" value="1"/>
</dbReference>
<dbReference type="InterPro" id="IPR052233">
    <property type="entry name" value="Rho-type_GEFs"/>
</dbReference>
<dbReference type="PROSITE" id="PS50219">
    <property type="entry name" value="CNH"/>
    <property type="match status" value="1"/>
</dbReference>
<dbReference type="InterPro" id="IPR011993">
    <property type="entry name" value="PH-like_dom_sf"/>
</dbReference>
<feature type="domain" description="DH" evidence="3">
    <location>
        <begin position="286"/>
        <end position="486"/>
    </location>
</feature>
<feature type="region of interest" description="Disordered" evidence="2">
    <location>
        <begin position="141"/>
        <end position="161"/>
    </location>
</feature>
<evidence type="ECO:0000259" key="4">
    <source>
        <dbReference type="PROSITE" id="PS50219"/>
    </source>
</evidence>
<dbReference type="SUPFAM" id="SSF50729">
    <property type="entry name" value="PH domain-like"/>
    <property type="match status" value="1"/>
</dbReference>
<feature type="compositionally biased region" description="Basic and acidic residues" evidence="2">
    <location>
        <begin position="197"/>
        <end position="210"/>
    </location>
</feature>
<gene>
    <name evidence="5" type="ORF">CTheo_385</name>
</gene>
<keyword evidence="1" id="KW-0344">Guanine-nucleotide releasing factor</keyword>
<dbReference type="InterPro" id="IPR000219">
    <property type="entry name" value="DH_dom"/>
</dbReference>
<dbReference type="AlphaFoldDB" id="A0A5N5QX16"/>
<organism evidence="5 6">
    <name type="scientific">Ceratobasidium theobromae</name>
    <dbReference type="NCBI Taxonomy" id="1582974"/>
    <lineage>
        <taxon>Eukaryota</taxon>
        <taxon>Fungi</taxon>
        <taxon>Dikarya</taxon>
        <taxon>Basidiomycota</taxon>
        <taxon>Agaricomycotina</taxon>
        <taxon>Agaricomycetes</taxon>
        <taxon>Cantharellales</taxon>
        <taxon>Ceratobasidiaceae</taxon>
        <taxon>Ceratobasidium</taxon>
    </lineage>
</organism>
<accession>A0A5N5QX16</accession>
<dbReference type="SUPFAM" id="SSF48065">
    <property type="entry name" value="DBL homology domain (DH-domain)"/>
    <property type="match status" value="1"/>
</dbReference>
<evidence type="ECO:0000259" key="3">
    <source>
        <dbReference type="PROSITE" id="PS50010"/>
    </source>
</evidence>
<dbReference type="Gene3D" id="1.20.900.10">
    <property type="entry name" value="Dbl homology (DH) domain"/>
    <property type="match status" value="1"/>
</dbReference>
<evidence type="ECO:0000256" key="1">
    <source>
        <dbReference type="ARBA" id="ARBA00022658"/>
    </source>
</evidence>
<dbReference type="InterPro" id="IPR001180">
    <property type="entry name" value="CNH_dom"/>
</dbReference>
<dbReference type="GO" id="GO:0005085">
    <property type="term" value="F:guanyl-nucleotide exchange factor activity"/>
    <property type="evidence" value="ECO:0007669"/>
    <property type="project" value="UniProtKB-KW"/>
</dbReference>
<keyword evidence="6" id="KW-1185">Reference proteome</keyword>
<dbReference type="Pfam" id="PF00780">
    <property type="entry name" value="CNH"/>
    <property type="match status" value="1"/>
</dbReference>
<dbReference type="Gene3D" id="2.30.29.30">
    <property type="entry name" value="Pleckstrin-homology domain (PH domain)/Phosphotyrosine-binding domain (PTB)"/>
    <property type="match status" value="1"/>
</dbReference>
<evidence type="ECO:0000313" key="6">
    <source>
        <dbReference type="Proteomes" id="UP000383932"/>
    </source>
</evidence>
<proteinExistence type="predicted"/>
<dbReference type="SMART" id="SM00036">
    <property type="entry name" value="CNH"/>
    <property type="match status" value="1"/>
</dbReference>
<reference evidence="5 6" key="1">
    <citation type="journal article" date="2019" name="Fungal Biol. Biotechnol.">
        <title>Draft genome sequence of fastidious pathogen Ceratobasidium theobromae, which causes vascular-streak dieback in Theobroma cacao.</title>
        <authorList>
            <person name="Ali S.S."/>
            <person name="Asman A."/>
            <person name="Shao J."/>
            <person name="Firmansyah A.P."/>
            <person name="Susilo A.W."/>
            <person name="Rosmana A."/>
            <person name="McMahon P."/>
            <person name="Junaid M."/>
            <person name="Guest D."/>
            <person name="Kheng T.Y."/>
            <person name="Meinhardt L.W."/>
            <person name="Bailey B.A."/>
        </authorList>
    </citation>
    <scope>NUCLEOTIDE SEQUENCE [LARGE SCALE GENOMIC DNA]</scope>
    <source>
        <strain evidence="5 6">CT2</strain>
    </source>
</reference>
<feature type="region of interest" description="Disordered" evidence="2">
    <location>
        <begin position="175"/>
        <end position="210"/>
    </location>
</feature>
<dbReference type="OrthoDB" id="2272012at2759"/>
<dbReference type="PANTHER" id="PTHR46572:SF1">
    <property type="entry name" value="RHO1 GUANINE NUCLEOTIDE EXCHANGE FACTOR TUS1"/>
    <property type="match status" value="1"/>
</dbReference>
<dbReference type="InterPro" id="IPR035899">
    <property type="entry name" value="DBL_dom_sf"/>
</dbReference>
<evidence type="ECO:0000256" key="2">
    <source>
        <dbReference type="SAM" id="MobiDB-lite"/>
    </source>
</evidence>
<sequence length="1044" mass="118669">MTRPPPVPPRPNARDPSGIRTARPKVQIPPGTYLTADPNTSLNATGTRPRFDSYTYVGHNMHMPEPDLNQPGPSTAPYTHNGRLGLPTSPISRSWSAEQSQLHAHMINPRTASAQLQWPATQFENVSGSWGLPMTSRGLGGAVSAGRNDPGVGTRPWEGSAFTLGSTVSVGDVDWDSGYEESSQANASARAQAARDNGSRRSSSVDKRQQQEWIKNRWGMDSETSFETAINAEQIGSGVLADQLSEAVSSQDKLSLFHTAVSSEFDEWPYVVPEEARNILDRDEIQRQCNIYELVKSERNFVISMQIFLYIFRDGLLYANPPVITHREKLEMFIHEVFFNAQEILSIHLQLRDKLYERQRDQHPIIHSIADIYLKWLLEHKEPYTKFQKHLPKSLNFHKTELRHNTAYRNFFDNIPQILTDLRNAGMDDPHVPRLEDQNKPTLEFLITHINKQDFNTFLNGFNNRFTRLELQLNTMARRTAKDHPDVYGDTAPIPLIVSTLKQVLIMASVELETLQNRVEFENFCKKLHFRKGEIIDLDWYDDHRQLFMHGILARRQRRDVEWHGWTDLYVGLLDNYLVITKEVSHGSREQYNVVSRPIPLDYLRLAKPFNGPPEMRRAEGRIIRDKLLGDGIPMYPFTVYHFFAINLLSGRRFNTRTVLVPSEVAQRSDFLGQVCAAAPFAYGGEHYLVYSTHVGIYMGLRHRPEGIQKIMRFTDVEYMVTLQGFNKLVLLANESLYAYPLQSLVRVWRREADISELGVSGERVSRHRDGAVQFFRAGICEGRMLVGYVTKSLLQVQLHVLEAVNEPTANPAMATRGIMGKFSSSKESHSTSFPQYGLTLSLPRDTTDLAMLNKRLVVMCQSQIVILDPRDPSMRAYPVPDFMVTPSLEYGSLEAISSLKDRCTKSKALGMVLSRSKELMIVYADFGCYVTKYGAPARQSAFVRWEARATSVAFRWPHALLFSPDYIEVRNVESGGLVQVIQEREIRLLYSGPSYDGPILAAMRGDDDAKGKTDSVVELLETAPIEIEQGQANDDALWREWDI</sequence>
<dbReference type="EMBL" id="SSOP01000003">
    <property type="protein sequence ID" value="KAB5596113.1"/>
    <property type="molecule type" value="Genomic_DNA"/>
</dbReference>
<protein>
    <submittedName>
        <fullName evidence="5">Rho1 guanine nucleotide exchange factor 1</fullName>
    </submittedName>
</protein>
<feature type="compositionally biased region" description="Low complexity" evidence="2">
    <location>
        <begin position="182"/>
        <end position="195"/>
    </location>
</feature>
<feature type="compositionally biased region" description="Pro residues" evidence="2">
    <location>
        <begin position="1"/>
        <end position="11"/>
    </location>
</feature>
<dbReference type="PROSITE" id="PS50010">
    <property type="entry name" value="DH_2"/>
    <property type="match status" value="1"/>
</dbReference>
<feature type="region of interest" description="Disordered" evidence="2">
    <location>
        <begin position="1"/>
        <end position="49"/>
    </location>
</feature>
<name>A0A5N5QX16_9AGAM</name>
<comment type="caution">
    <text evidence="5">The sequence shown here is derived from an EMBL/GenBank/DDBJ whole genome shotgun (WGS) entry which is preliminary data.</text>
</comment>
<feature type="domain" description="CNH" evidence="4">
    <location>
        <begin position="672"/>
        <end position="997"/>
    </location>
</feature>
<dbReference type="Pfam" id="PF00621">
    <property type="entry name" value="RhoGEF"/>
    <property type="match status" value="1"/>
</dbReference>
<dbReference type="Proteomes" id="UP000383932">
    <property type="component" value="Unassembled WGS sequence"/>
</dbReference>
<feature type="compositionally biased region" description="Polar residues" evidence="2">
    <location>
        <begin position="37"/>
        <end position="46"/>
    </location>
</feature>
<evidence type="ECO:0000313" key="5">
    <source>
        <dbReference type="EMBL" id="KAB5596113.1"/>
    </source>
</evidence>